<dbReference type="Pfam" id="PF05973">
    <property type="entry name" value="Gp49"/>
    <property type="match status" value="1"/>
</dbReference>
<gene>
    <name evidence="1" type="ORF">J3998_08810</name>
</gene>
<comment type="caution">
    <text evidence="1">The sequence shown here is derived from an EMBL/GenBank/DDBJ whole genome shotgun (WGS) entry which is preliminary data.</text>
</comment>
<dbReference type="InterPro" id="IPR035093">
    <property type="entry name" value="RelE/ParE_toxin_dom_sf"/>
</dbReference>
<protein>
    <submittedName>
        <fullName evidence="1">Type II toxin-antitoxin system RelE/ParE family toxin</fullName>
    </submittedName>
</protein>
<dbReference type="SUPFAM" id="SSF143011">
    <property type="entry name" value="RelE-like"/>
    <property type="match status" value="1"/>
</dbReference>
<dbReference type="InterPro" id="IPR014056">
    <property type="entry name" value="TypeIITA-like_toxin_pred"/>
</dbReference>
<dbReference type="InterPro" id="IPR009241">
    <property type="entry name" value="HigB-like"/>
</dbReference>
<dbReference type="PIRSF" id="PIRSF028744">
    <property type="entry name" value="Addict_mod_HI1419"/>
    <property type="match status" value="1"/>
</dbReference>
<dbReference type="PANTHER" id="PTHR41791">
    <property type="entry name" value="SSL7039 PROTEIN"/>
    <property type="match status" value="1"/>
</dbReference>
<dbReference type="NCBIfam" id="TIGR02683">
    <property type="entry name" value="upstrm_HI1419"/>
    <property type="match status" value="1"/>
</dbReference>
<dbReference type="PANTHER" id="PTHR41791:SF1">
    <property type="entry name" value="SSL7039 PROTEIN"/>
    <property type="match status" value="1"/>
</dbReference>
<sequence>MKYRILATAKFDKWFKSLKDKKTRYRLETRINQVARGNFGDHKPIDSNINELRFFFAGGIRIYYTIRGNEVVLLLNGGDKSTQSKDIAMAKDLFTQLGE</sequence>
<reference evidence="1 2" key="1">
    <citation type="submission" date="2021-03" db="EMBL/GenBank/DDBJ databases">
        <title>Thiomicrorhabdus sp.nov.,novel sulfur-oxidizing bacteria isolated from coastal sediment.</title>
        <authorList>
            <person name="Liu X."/>
        </authorList>
    </citation>
    <scope>NUCLEOTIDE SEQUENCE [LARGE SCALE GENOMIC DNA]</scope>
    <source>
        <strain evidence="1 2">6S2-11</strain>
    </source>
</reference>
<evidence type="ECO:0000313" key="2">
    <source>
        <dbReference type="Proteomes" id="UP000664835"/>
    </source>
</evidence>
<dbReference type="Gene3D" id="3.30.2310.20">
    <property type="entry name" value="RelE-like"/>
    <property type="match status" value="1"/>
</dbReference>
<name>A0ABS3Q5R4_9GAMM</name>
<proteinExistence type="predicted"/>
<dbReference type="EMBL" id="JAGETV010000015">
    <property type="protein sequence ID" value="MBO1927675.1"/>
    <property type="molecule type" value="Genomic_DNA"/>
</dbReference>
<organism evidence="1 2">
    <name type="scientific">Thiomicrorhabdus marina</name>
    <dbReference type="NCBI Taxonomy" id="2818442"/>
    <lineage>
        <taxon>Bacteria</taxon>
        <taxon>Pseudomonadati</taxon>
        <taxon>Pseudomonadota</taxon>
        <taxon>Gammaproteobacteria</taxon>
        <taxon>Thiotrichales</taxon>
        <taxon>Piscirickettsiaceae</taxon>
        <taxon>Thiomicrorhabdus</taxon>
    </lineage>
</organism>
<accession>A0ABS3Q5R4</accession>
<evidence type="ECO:0000313" key="1">
    <source>
        <dbReference type="EMBL" id="MBO1927675.1"/>
    </source>
</evidence>
<keyword evidence="2" id="KW-1185">Reference proteome</keyword>
<dbReference type="RefSeq" id="WP_208150245.1">
    <property type="nucleotide sequence ID" value="NZ_JAGETV010000015.1"/>
</dbReference>
<dbReference type="Proteomes" id="UP000664835">
    <property type="component" value="Unassembled WGS sequence"/>
</dbReference>